<keyword evidence="2" id="KW-1185">Reference proteome</keyword>
<evidence type="ECO:0008006" key="3">
    <source>
        <dbReference type="Google" id="ProtNLM"/>
    </source>
</evidence>
<dbReference type="RefSeq" id="WP_138616236.1">
    <property type="nucleotide sequence ID" value="NZ_VCAO01000001.1"/>
</dbReference>
<dbReference type="Proteomes" id="UP000309668">
    <property type="component" value="Unassembled WGS sequence"/>
</dbReference>
<sequence length="383" mass="40450">MTGGRIRAGVAGFAILLFVLLVLASGLDRYSQHEPGAIRLIPDTFRVSAARSLAASALTRGDFPEAERQARAATKRDPLDPRGPAFLGAVAALDSSAGGDGGDAAFRAAAKLGWREMITQAYWFDRDLREDRIAAAALRLDAILRANPRSEAAQTFLGMLEAREDGRRALAERLRSGPAWAEAYLSGYAGDVEMLRARARFLASRSAGVPELGCERVLPMVRALSSRAYRGEAEALWQVHCPAGATAGALSDPGFDKFASDESGPFGWQRHGAGDVRVSPVGGKERMIELANRSSVTRLVLSQPVALTQGAHTVTGSVTGLKPALLVATLGCGHPERPSNVSGAIAASGQRIDAKGCANEVLGLWMRPGEGALTVDDLRIDGN</sequence>
<evidence type="ECO:0000313" key="2">
    <source>
        <dbReference type="Proteomes" id="UP000309668"/>
    </source>
</evidence>
<proteinExistence type="predicted"/>
<accession>A0A5S3Q241</accession>
<gene>
    <name evidence="1" type="ORF">FEV51_04470</name>
</gene>
<dbReference type="AlphaFoldDB" id="A0A5S3Q241"/>
<dbReference type="EMBL" id="VCAO01000001">
    <property type="protein sequence ID" value="TMM50427.1"/>
    <property type="molecule type" value="Genomic_DNA"/>
</dbReference>
<reference evidence="1 2" key="1">
    <citation type="submission" date="2019-05" db="EMBL/GenBank/DDBJ databases">
        <title>Erythrobacter marisflavi sp. nov., isolated from isolated from water of an estuary environment.</title>
        <authorList>
            <person name="Yoon J.-H."/>
        </authorList>
    </citation>
    <scope>NUCLEOTIDE SEQUENCE [LARGE SCALE GENOMIC DNA]</scope>
    <source>
        <strain evidence="1 2">KEM-5</strain>
    </source>
</reference>
<name>A0A5S3Q241_9SPHN</name>
<dbReference type="OrthoDB" id="7502877at2"/>
<organism evidence="1 2">
    <name type="scientific">Qipengyuania marisflavi</name>
    <dbReference type="NCBI Taxonomy" id="2486356"/>
    <lineage>
        <taxon>Bacteria</taxon>
        <taxon>Pseudomonadati</taxon>
        <taxon>Pseudomonadota</taxon>
        <taxon>Alphaproteobacteria</taxon>
        <taxon>Sphingomonadales</taxon>
        <taxon>Erythrobacteraceae</taxon>
        <taxon>Qipengyuania</taxon>
    </lineage>
</organism>
<protein>
    <recommendedName>
        <fullName evidence="3">Tetratricopeptide repeat protein</fullName>
    </recommendedName>
</protein>
<comment type="caution">
    <text evidence="1">The sequence shown here is derived from an EMBL/GenBank/DDBJ whole genome shotgun (WGS) entry which is preliminary data.</text>
</comment>
<evidence type="ECO:0000313" key="1">
    <source>
        <dbReference type="EMBL" id="TMM50427.1"/>
    </source>
</evidence>